<comment type="subcellular location">
    <subcellularLocation>
        <location evidence="1">Cytoplasmic vesicle</location>
        <location evidence="1">Secretory vesicle</location>
    </subcellularLocation>
</comment>
<accession>A0A667GNJ7</accession>
<dbReference type="GO" id="GO:0030133">
    <property type="term" value="C:transport vesicle"/>
    <property type="evidence" value="ECO:0007669"/>
    <property type="project" value="UniProtKB-SubCell"/>
</dbReference>
<dbReference type="InterPro" id="IPR029403">
    <property type="entry name" value="RESP18_dom"/>
</dbReference>
<dbReference type="PANTHER" id="PTHR17314">
    <property type="entry name" value="REGULATED ENDOCRINE SPECIFIC PROTEIN 18"/>
    <property type="match status" value="1"/>
</dbReference>
<evidence type="ECO:0000313" key="4">
    <source>
        <dbReference type="Ensembl" id="ENSLCNP00005015109.1"/>
    </source>
</evidence>
<dbReference type="Ensembl" id="ENSLCNT00005016904.1">
    <property type="protein sequence ID" value="ENSLCNP00005015109.1"/>
    <property type="gene ID" value="ENSLCNG00005009914.1"/>
</dbReference>
<dbReference type="AlphaFoldDB" id="A0A667GNJ7"/>
<reference evidence="4" key="1">
    <citation type="submission" date="2025-08" db="UniProtKB">
        <authorList>
            <consortium name="Ensembl"/>
        </authorList>
    </citation>
    <scope>IDENTIFICATION</scope>
</reference>
<dbReference type="GO" id="GO:0005783">
    <property type="term" value="C:endoplasmic reticulum"/>
    <property type="evidence" value="ECO:0007669"/>
    <property type="project" value="TreeGrafter"/>
</dbReference>
<dbReference type="Pfam" id="PF14948">
    <property type="entry name" value="RESP18"/>
    <property type="match status" value="1"/>
</dbReference>
<reference evidence="4" key="2">
    <citation type="submission" date="2025-09" db="UniProtKB">
        <authorList>
            <consortium name="Ensembl"/>
        </authorList>
    </citation>
    <scope>IDENTIFICATION</scope>
</reference>
<evidence type="ECO:0000256" key="1">
    <source>
        <dbReference type="ARBA" id="ARBA00004398"/>
    </source>
</evidence>
<protein>
    <recommendedName>
        <fullName evidence="3">RESP18 domain-containing protein</fullName>
    </recommendedName>
</protein>
<proteinExistence type="predicted"/>
<evidence type="ECO:0000259" key="3">
    <source>
        <dbReference type="Pfam" id="PF14948"/>
    </source>
</evidence>
<keyword evidence="5" id="KW-1185">Reference proteome</keyword>
<dbReference type="PANTHER" id="PTHR17314:SF0">
    <property type="entry name" value="REGULATED ENDOCRINE-SPECIFIC PROTEIN 18"/>
    <property type="match status" value="1"/>
</dbReference>
<organism evidence="4 5">
    <name type="scientific">Lynx canadensis</name>
    <name type="common">Canada lynx</name>
    <name type="synonym">Felis canadensis</name>
    <dbReference type="NCBI Taxonomy" id="61383"/>
    <lineage>
        <taxon>Eukaryota</taxon>
        <taxon>Metazoa</taxon>
        <taxon>Chordata</taxon>
        <taxon>Craniata</taxon>
        <taxon>Vertebrata</taxon>
        <taxon>Euteleostomi</taxon>
        <taxon>Mammalia</taxon>
        <taxon>Eutheria</taxon>
        <taxon>Laurasiatheria</taxon>
        <taxon>Carnivora</taxon>
        <taxon>Feliformia</taxon>
        <taxon>Felidae</taxon>
        <taxon>Felinae</taxon>
        <taxon>Lynx</taxon>
    </lineage>
</organism>
<feature type="domain" description="RESP18" evidence="3">
    <location>
        <begin position="63"/>
        <end position="130"/>
    </location>
</feature>
<keyword evidence="2" id="KW-0968">Cytoplasmic vesicle</keyword>
<evidence type="ECO:0000313" key="5">
    <source>
        <dbReference type="Proteomes" id="UP000472241"/>
    </source>
</evidence>
<evidence type="ECO:0000256" key="2">
    <source>
        <dbReference type="ARBA" id="ARBA00023329"/>
    </source>
</evidence>
<sequence length="137" mass="15779">MPHLSPDYPFQVCSFLSVFLVHPPQAALEPRGDSERQLLFFNWDLKSFWPSSFADSTILPLDGQGHVGVGQVWPLQGFVSTVFQHLQVVLQQIVPLSLFWKDDITQGVMTQRMGHISRFYPQEPCLRYERPMVDPHI</sequence>
<dbReference type="InterPro" id="IPR024833">
    <property type="entry name" value="RESP18"/>
</dbReference>
<name>A0A667GNJ7_LYNCA</name>
<dbReference type="Proteomes" id="UP000472241">
    <property type="component" value="Unplaced"/>
</dbReference>
<dbReference type="SMART" id="SM01305">
    <property type="entry name" value="RESP18"/>
    <property type="match status" value="1"/>
</dbReference>